<dbReference type="SUPFAM" id="SSF53474">
    <property type="entry name" value="alpha/beta-Hydrolases"/>
    <property type="match status" value="1"/>
</dbReference>
<gene>
    <name evidence="8" type="ORF">NQ314_005761</name>
</gene>
<dbReference type="EC" id="3.1.1.-" evidence="6"/>
<keyword evidence="3 6" id="KW-0378">Hydrolase</keyword>
<dbReference type="PANTHER" id="PTHR43142:SF1">
    <property type="entry name" value="CARBOXYLIC ESTER HYDROLASE"/>
    <property type="match status" value="1"/>
</dbReference>
<evidence type="ECO:0000256" key="1">
    <source>
        <dbReference type="ARBA" id="ARBA00005964"/>
    </source>
</evidence>
<organism evidence="8 9">
    <name type="scientific">Rhamnusium bicolor</name>
    <dbReference type="NCBI Taxonomy" id="1586634"/>
    <lineage>
        <taxon>Eukaryota</taxon>
        <taxon>Metazoa</taxon>
        <taxon>Ecdysozoa</taxon>
        <taxon>Arthropoda</taxon>
        <taxon>Hexapoda</taxon>
        <taxon>Insecta</taxon>
        <taxon>Pterygota</taxon>
        <taxon>Neoptera</taxon>
        <taxon>Endopterygota</taxon>
        <taxon>Coleoptera</taxon>
        <taxon>Polyphaga</taxon>
        <taxon>Cucujiformia</taxon>
        <taxon>Chrysomeloidea</taxon>
        <taxon>Cerambycidae</taxon>
        <taxon>Lepturinae</taxon>
        <taxon>Rhagiini</taxon>
        <taxon>Rhamnusium</taxon>
    </lineage>
</organism>
<evidence type="ECO:0000256" key="3">
    <source>
        <dbReference type="ARBA" id="ARBA00022801"/>
    </source>
</evidence>
<protein>
    <recommendedName>
        <fullName evidence="6">Carboxylic ester hydrolase</fullName>
        <ecNumber evidence="6">3.1.1.-</ecNumber>
    </recommendedName>
</protein>
<dbReference type="Gene3D" id="3.40.50.1820">
    <property type="entry name" value="alpha/beta hydrolase"/>
    <property type="match status" value="1"/>
</dbReference>
<dbReference type="GO" id="GO:0052689">
    <property type="term" value="F:carboxylic ester hydrolase activity"/>
    <property type="evidence" value="ECO:0007669"/>
    <property type="project" value="UniProtKB-KW"/>
</dbReference>
<evidence type="ECO:0000313" key="8">
    <source>
        <dbReference type="EMBL" id="KAJ8961980.1"/>
    </source>
</evidence>
<dbReference type="InterPro" id="IPR029058">
    <property type="entry name" value="AB_hydrolase_fold"/>
</dbReference>
<evidence type="ECO:0000313" key="9">
    <source>
        <dbReference type="Proteomes" id="UP001162156"/>
    </source>
</evidence>
<comment type="caution">
    <text evidence="8">The sequence shown here is derived from an EMBL/GenBank/DDBJ whole genome shotgun (WGS) entry which is preliminary data.</text>
</comment>
<accession>A0AAV8ZFI2</accession>
<dbReference type="PANTHER" id="PTHR43142">
    <property type="entry name" value="CARBOXYLIC ESTER HYDROLASE"/>
    <property type="match status" value="1"/>
</dbReference>
<dbReference type="InterPro" id="IPR002018">
    <property type="entry name" value="CarbesteraseB"/>
</dbReference>
<keyword evidence="9" id="KW-1185">Reference proteome</keyword>
<dbReference type="PROSITE" id="PS00122">
    <property type="entry name" value="CARBOXYLESTERASE_B_1"/>
    <property type="match status" value="1"/>
</dbReference>
<name>A0AAV8ZFI2_9CUCU</name>
<dbReference type="InterPro" id="IPR019826">
    <property type="entry name" value="Carboxylesterase_B_AS"/>
</dbReference>
<dbReference type="AlphaFoldDB" id="A0AAV8ZFI2"/>
<keyword evidence="4" id="KW-1015">Disulfide bond</keyword>
<evidence type="ECO:0000256" key="4">
    <source>
        <dbReference type="ARBA" id="ARBA00023157"/>
    </source>
</evidence>
<feature type="domain" description="Carboxylesterase type B" evidence="7">
    <location>
        <begin position="7"/>
        <end position="73"/>
    </location>
</feature>
<proteinExistence type="inferred from homology"/>
<keyword evidence="2" id="KW-0719">Serine esterase</keyword>
<evidence type="ECO:0000259" key="7">
    <source>
        <dbReference type="Pfam" id="PF00135"/>
    </source>
</evidence>
<evidence type="ECO:0000256" key="2">
    <source>
        <dbReference type="ARBA" id="ARBA00022487"/>
    </source>
</evidence>
<dbReference type="Pfam" id="PF00135">
    <property type="entry name" value="COesterase"/>
    <property type="match status" value="1"/>
</dbReference>
<keyword evidence="5" id="KW-0325">Glycoprotein</keyword>
<dbReference type="EMBL" id="JANEYF010001596">
    <property type="protein sequence ID" value="KAJ8961980.1"/>
    <property type="molecule type" value="Genomic_DNA"/>
</dbReference>
<comment type="similarity">
    <text evidence="1 6">Belongs to the type-B carboxylesterase/lipase family.</text>
</comment>
<sequence>MKSFRYFGFLGFLSTENDVVPGNNGLKDQVLALKWVKENIEYFGGNPKSITIMGMSAGGASVHFHHLLRQSKGKHFL</sequence>
<evidence type="ECO:0000256" key="5">
    <source>
        <dbReference type="ARBA" id="ARBA00023180"/>
    </source>
</evidence>
<evidence type="ECO:0000256" key="6">
    <source>
        <dbReference type="RuleBase" id="RU361235"/>
    </source>
</evidence>
<dbReference type="Proteomes" id="UP001162156">
    <property type="component" value="Unassembled WGS sequence"/>
</dbReference>
<reference evidence="8" key="1">
    <citation type="journal article" date="2023" name="Insect Mol. Biol.">
        <title>Genome sequencing provides insights into the evolution of gene families encoding plant cell wall-degrading enzymes in longhorned beetles.</title>
        <authorList>
            <person name="Shin N.R."/>
            <person name="Okamura Y."/>
            <person name="Kirsch R."/>
            <person name="Pauchet Y."/>
        </authorList>
    </citation>
    <scope>NUCLEOTIDE SEQUENCE</scope>
    <source>
        <strain evidence="8">RBIC_L_NR</strain>
    </source>
</reference>